<dbReference type="PANTHER" id="PTHR42057">
    <property type="entry name" value="F-BOX DOMAIN PROTEIN (AFU_ORTHOLOGUE AFUA_4G00200)"/>
    <property type="match status" value="1"/>
</dbReference>
<reference evidence="3" key="1">
    <citation type="submission" date="2022-10" db="EMBL/GenBank/DDBJ databases">
        <title>Culturing micro-colonial fungi from biological soil crusts in the Mojave desert and describing Neophaeococcomyces mojavensis, and introducing the new genera and species Taxawa tesnikishii.</title>
        <authorList>
            <person name="Kurbessoian T."/>
            <person name="Stajich J.E."/>
        </authorList>
    </citation>
    <scope>NUCLEOTIDE SEQUENCE</scope>
    <source>
        <strain evidence="3">TK_1</strain>
    </source>
</reference>
<dbReference type="Pfam" id="PF00646">
    <property type="entry name" value="F-box"/>
    <property type="match status" value="1"/>
</dbReference>
<dbReference type="InterPro" id="IPR001810">
    <property type="entry name" value="F-box_dom"/>
</dbReference>
<dbReference type="PANTHER" id="PTHR42057:SF2">
    <property type="entry name" value="F-BOX DOMAIN PROTEIN (AFU_ORTHOLOGUE AFUA_4G00200)-RELATED"/>
    <property type="match status" value="1"/>
</dbReference>
<gene>
    <name evidence="3" type="ORF">H2201_003912</name>
</gene>
<feature type="domain" description="F-box" evidence="2">
    <location>
        <begin position="1"/>
        <end position="43"/>
    </location>
</feature>
<feature type="compositionally biased region" description="Basic and acidic residues" evidence="1">
    <location>
        <begin position="402"/>
        <end position="412"/>
    </location>
</feature>
<evidence type="ECO:0000256" key="1">
    <source>
        <dbReference type="SAM" id="MobiDB-lite"/>
    </source>
</evidence>
<organism evidence="3 4">
    <name type="scientific">Coniosporium apollinis</name>
    <dbReference type="NCBI Taxonomy" id="61459"/>
    <lineage>
        <taxon>Eukaryota</taxon>
        <taxon>Fungi</taxon>
        <taxon>Dikarya</taxon>
        <taxon>Ascomycota</taxon>
        <taxon>Pezizomycotina</taxon>
        <taxon>Dothideomycetes</taxon>
        <taxon>Dothideomycetes incertae sedis</taxon>
        <taxon>Coniosporium</taxon>
    </lineage>
</organism>
<proteinExistence type="predicted"/>
<comment type="caution">
    <text evidence="3">The sequence shown here is derived from an EMBL/GenBank/DDBJ whole genome shotgun (WGS) entry which is preliminary data.</text>
</comment>
<dbReference type="Proteomes" id="UP001172684">
    <property type="component" value="Unassembled WGS sequence"/>
</dbReference>
<sequence length="459" mass="51873">MDNLPTELLCNIATLLDKGDAATLRIVCKAVSQAATSALFSNVKLSPADKSIAKFLNIISTPSLAGCVRVVCIDTSEQDQYANGGTADLTPLFKAAFRRVFEFPSLSGVTLQFDGNCVGPEEEGKYKWSECHEDLEFRTDVLLMLFDELDNTDPAVENIRTLSIEHLQNVNDERVVSHFDFKTVLRRLRTLCLFISNEDDDAAPENAISLPEPHKFMAELPTTWLAHTTSNLTSLKLYSDSYIGYRPKLDLRNTRFAALKSLAFGNYTFTHSWQLEWILSHSSTLEKLYLDDCPILYHVLVYDDVDSEGYPANPINSTMAAFNGKNVWSYKARWHEYFERIQSGLPRLREFRIGSGDWNGMEYPEPGDAFEDTAIMEVGLYPDRYMAYDEGIGPSQFTDEPSSERNDWKKYQPEAPELGPRPECDEEDESALRSLLKSIGQAVVANEEYGPSLLREGRR</sequence>
<evidence type="ECO:0000313" key="4">
    <source>
        <dbReference type="Proteomes" id="UP001172684"/>
    </source>
</evidence>
<dbReference type="SUPFAM" id="SSF52047">
    <property type="entry name" value="RNI-like"/>
    <property type="match status" value="1"/>
</dbReference>
<dbReference type="EMBL" id="JAPDRL010000023">
    <property type="protein sequence ID" value="KAJ9666001.1"/>
    <property type="molecule type" value="Genomic_DNA"/>
</dbReference>
<evidence type="ECO:0000259" key="2">
    <source>
        <dbReference type="PROSITE" id="PS50181"/>
    </source>
</evidence>
<name>A0ABQ9NUD7_9PEZI</name>
<protein>
    <recommendedName>
        <fullName evidence="2">F-box domain-containing protein</fullName>
    </recommendedName>
</protein>
<feature type="region of interest" description="Disordered" evidence="1">
    <location>
        <begin position="391"/>
        <end position="430"/>
    </location>
</feature>
<accession>A0ABQ9NUD7</accession>
<keyword evidence="4" id="KW-1185">Reference proteome</keyword>
<dbReference type="PROSITE" id="PS50181">
    <property type="entry name" value="FBOX"/>
    <property type="match status" value="1"/>
</dbReference>
<evidence type="ECO:0000313" key="3">
    <source>
        <dbReference type="EMBL" id="KAJ9666001.1"/>
    </source>
</evidence>